<dbReference type="NCBIfam" id="TIGR00042">
    <property type="entry name" value="RdgB/HAM1 family non-canonical purine NTP pyrophosphatase"/>
    <property type="match status" value="1"/>
</dbReference>
<dbReference type="GO" id="GO:0005737">
    <property type="term" value="C:cytoplasm"/>
    <property type="evidence" value="ECO:0007669"/>
    <property type="project" value="TreeGrafter"/>
</dbReference>
<dbReference type="CDD" id="cd00515">
    <property type="entry name" value="HAM1"/>
    <property type="match status" value="1"/>
</dbReference>
<dbReference type="InterPro" id="IPR029001">
    <property type="entry name" value="ITPase-like_fam"/>
</dbReference>
<dbReference type="Pfam" id="PF01725">
    <property type="entry name" value="Ham1p_like"/>
    <property type="match status" value="1"/>
</dbReference>
<name>A0A381SRR2_9ZZZZ</name>
<dbReference type="SUPFAM" id="SSF52972">
    <property type="entry name" value="ITPase-like"/>
    <property type="match status" value="1"/>
</dbReference>
<accession>A0A381SRR2</accession>
<dbReference type="EMBL" id="UINC01003480">
    <property type="protein sequence ID" value="SVA06692.1"/>
    <property type="molecule type" value="Genomic_DNA"/>
</dbReference>
<dbReference type="GO" id="GO:0009143">
    <property type="term" value="P:nucleoside triphosphate catabolic process"/>
    <property type="evidence" value="ECO:0007669"/>
    <property type="project" value="InterPro"/>
</dbReference>
<evidence type="ECO:0000256" key="2">
    <source>
        <dbReference type="ARBA" id="ARBA00022801"/>
    </source>
</evidence>
<reference evidence="3" key="1">
    <citation type="submission" date="2018-05" db="EMBL/GenBank/DDBJ databases">
        <authorList>
            <person name="Lanie J.A."/>
            <person name="Ng W.-L."/>
            <person name="Kazmierczak K.M."/>
            <person name="Andrzejewski T.M."/>
            <person name="Davidsen T.M."/>
            <person name="Wayne K.J."/>
            <person name="Tettelin H."/>
            <person name="Glass J.I."/>
            <person name="Rusch D."/>
            <person name="Podicherti R."/>
            <person name="Tsui H.-C.T."/>
            <person name="Winkler M.E."/>
        </authorList>
    </citation>
    <scope>NUCLEOTIDE SEQUENCE</scope>
</reference>
<comment type="similarity">
    <text evidence="1">Belongs to the HAM1 NTPase family.</text>
</comment>
<dbReference type="Gene3D" id="3.90.950.10">
    <property type="match status" value="1"/>
</dbReference>
<dbReference type="InterPro" id="IPR002637">
    <property type="entry name" value="RdgB/HAM1"/>
</dbReference>
<dbReference type="AlphaFoldDB" id="A0A381SRR2"/>
<dbReference type="PANTHER" id="PTHR11067:SF9">
    <property type="entry name" value="INOSINE TRIPHOSPHATE PYROPHOSPHATASE"/>
    <property type="match status" value="1"/>
</dbReference>
<dbReference type="PANTHER" id="PTHR11067">
    <property type="entry name" value="INOSINE TRIPHOSPHATE PYROPHOSPHATASE/HAM1 PROTEIN"/>
    <property type="match status" value="1"/>
</dbReference>
<organism evidence="3">
    <name type="scientific">marine metagenome</name>
    <dbReference type="NCBI Taxonomy" id="408172"/>
    <lineage>
        <taxon>unclassified sequences</taxon>
        <taxon>metagenomes</taxon>
        <taxon>ecological metagenomes</taxon>
    </lineage>
</organism>
<keyword evidence="2" id="KW-0378">Hydrolase</keyword>
<evidence type="ECO:0000256" key="1">
    <source>
        <dbReference type="ARBA" id="ARBA00008023"/>
    </source>
</evidence>
<evidence type="ECO:0000313" key="3">
    <source>
        <dbReference type="EMBL" id="SVA06692.1"/>
    </source>
</evidence>
<dbReference type="GO" id="GO:0047429">
    <property type="term" value="F:nucleoside triphosphate diphosphatase activity"/>
    <property type="evidence" value="ECO:0007669"/>
    <property type="project" value="InterPro"/>
</dbReference>
<gene>
    <name evidence="3" type="ORF">METZ01_LOCUS59546</name>
</gene>
<protein>
    <recommendedName>
        <fullName evidence="4">Non-canonical purine NTP pyrophosphatase, RdgB/HAM1 family</fullName>
    </recommendedName>
</protein>
<proteinExistence type="inferred from homology"/>
<evidence type="ECO:0008006" key="4">
    <source>
        <dbReference type="Google" id="ProtNLM"/>
    </source>
</evidence>
<sequence length="183" mass="20717">MWKKLKFVTSNSDKVREASDILECSLDQVSGLNIDEIQASDIKQIVTHKAQQAFDELRCPVLVEDSGLSFTAWNGLPGPLIKWFEISVGCPGLLKMLEGFENREAFAVCVAVVFDGQEMLLARGERRGKIARSTRGENGFGWDVIFIPEHHEKTFAEMNFNEKNAISHRRMAFEKLNIKIKKS</sequence>